<evidence type="ECO:0000313" key="1">
    <source>
        <dbReference type="EMBL" id="CUX36867.1"/>
    </source>
</evidence>
<dbReference type="EMBL" id="FBWG01000021">
    <property type="protein sequence ID" value="CUX36867.1"/>
    <property type="molecule type" value="Genomic_DNA"/>
</dbReference>
<evidence type="ECO:0000313" key="2">
    <source>
        <dbReference type="Proteomes" id="UP000191987"/>
    </source>
</evidence>
<proteinExistence type="predicted"/>
<accession>A0A1S7QH72</accession>
<protein>
    <submittedName>
        <fullName evidence="1">Uncharacterized protein</fullName>
    </submittedName>
</protein>
<organism evidence="1 2">
    <name type="scientific">Agrobacterium deltaense Zutra 3/1</name>
    <dbReference type="NCBI Taxonomy" id="1183427"/>
    <lineage>
        <taxon>Bacteria</taxon>
        <taxon>Pseudomonadati</taxon>
        <taxon>Pseudomonadota</taxon>
        <taxon>Alphaproteobacteria</taxon>
        <taxon>Hyphomicrobiales</taxon>
        <taxon>Rhizobiaceae</taxon>
        <taxon>Rhizobium/Agrobacterium group</taxon>
        <taxon>Agrobacterium</taxon>
    </lineage>
</organism>
<reference evidence="1 2" key="1">
    <citation type="submission" date="2016-01" db="EMBL/GenBank/DDBJ databases">
        <authorList>
            <person name="Oliw E.H."/>
        </authorList>
    </citation>
    <scope>NUCLEOTIDE SEQUENCE [LARGE SCALE GENOMIC DNA]</scope>
    <source>
        <strain evidence="1 2">Zutra 3-1</strain>
    </source>
</reference>
<gene>
    <name evidence="1" type="ORF">AGR7C_Cc40013</name>
</gene>
<dbReference type="Proteomes" id="UP000191987">
    <property type="component" value="Unassembled WGS sequence"/>
</dbReference>
<name>A0A1S7QH72_9HYPH</name>
<dbReference type="AlphaFoldDB" id="A0A1S7QH72"/>
<sequence length="56" mass="6345">MAGCLLEAGMTEERSSNAVQRSSTDVKAAHFPQIAFDICRINRQIILSNDKNFIFW</sequence>